<dbReference type="GO" id="GO:0016020">
    <property type="term" value="C:membrane"/>
    <property type="evidence" value="ECO:0007669"/>
    <property type="project" value="UniProtKB-SubCell"/>
</dbReference>
<feature type="transmembrane region" description="Helical" evidence="6">
    <location>
        <begin position="386"/>
        <end position="409"/>
    </location>
</feature>
<evidence type="ECO:0000256" key="4">
    <source>
        <dbReference type="ARBA" id="ARBA00022989"/>
    </source>
</evidence>
<dbReference type="PANTHER" id="PTHR23507">
    <property type="entry name" value="ZGC:174356"/>
    <property type="match status" value="1"/>
</dbReference>
<reference evidence="7 8" key="1">
    <citation type="journal article" date="2023" name="Sci. Data">
        <title>Genome assembly of the Korean intertidal mud-creeper Batillaria attramentaria.</title>
        <authorList>
            <person name="Patra A.K."/>
            <person name="Ho P.T."/>
            <person name="Jun S."/>
            <person name="Lee S.J."/>
            <person name="Kim Y."/>
            <person name="Won Y.J."/>
        </authorList>
    </citation>
    <scope>NUCLEOTIDE SEQUENCE [LARGE SCALE GENOMIC DNA]</scope>
    <source>
        <strain evidence="7">Wonlab-2016</strain>
    </source>
</reference>
<feature type="transmembrane region" description="Helical" evidence="6">
    <location>
        <begin position="190"/>
        <end position="213"/>
    </location>
</feature>
<feature type="transmembrane region" description="Helical" evidence="6">
    <location>
        <begin position="257"/>
        <end position="284"/>
    </location>
</feature>
<feature type="transmembrane region" description="Helical" evidence="6">
    <location>
        <begin position="415"/>
        <end position="438"/>
    </location>
</feature>
<feature type="transmembrane region" description="Helical" evidence="6">
    <location>
        <begin position="338"/>
        <end position="365"/>
    </location>
</feature>
<keyword evidence="3 6" id="KW-0812">Transmembrane</keyword>
<feature type="transmembrane region" description="Helical" evidence="6">
    <location>
        <begin position="29"/>
        <end position="49"/>
    </location>
</feature>
<comment type="caution">
    <text evidence="7">The sequence shown here is derived from an EMBL/GenBank/DDBJ whole genome shotgun (WGS) entry which is preliminary data.</text>
</comment>
<feature type="transmembrane region" description="Helical" evidence="6">
    <location>
        <begin position="296"/>
        <end position="318"/>
    </location>
</feature>
<protein>
    <recommendedName>
        <fullName evidence="9">Proton-coupled folate transporter</fullName>
    </recommendedName>
</protein>
<evidence type="ECO:0000256" key="5">
    <source>
        <dbReference type="ARBA" id="ARBA00023136"/>
    </source>
</evidence>
<evidence type="ECO:0008006" key="9">
    <source>
        <dbReference type="Google" id="ProtNLM"/>
    </source>
</evidence>
<feature type="transmembrane region" description="Helical" evidence="6">
    <location>
        <begin position="119"/>
        <end position="141"/>
    </location>
</feature>
<dbReference type="PANTHER" id="PTHR23507:SF1">
    <property type="entry name" value="FI18259P1-RELATED"/>
    <property type="match status" value="1"/>
</dbReference>
<gene>
    <name evidence="7" type="ORF">BaRGS_00006984</name>
</gene>
<evidence type="ECO:0000313" key="8">
    <source>
        <dbReference type="Proteomes" id="UP001519460"/>
    </source>
</evidence>
<dbReference type="Proteomes" id="UP001519460">
    <property type="component" value="Unassembled WGS sequence"/>
</dbReference>
<dbReference type="SUPFAM" id="SSF103473">
    <property type="entry name" value="MFS general substrate transporter"/>
    <property type="match status" value="1"/>
</dbReference>
<evidence type="ECO:0000256" key="1">
    <source>
        <dbReference type="ARBA" id="ARBA00004141"/>
    </source>
</evidence>
<feature type="transmembrane region" description="Helical" evidence="6">
    <location>
        <begin position="88"/>
        <end position="107"/>
    </location>
</feature>
<name>A0ABD0LRV0_9CAEN</name>
<evidence type="ECO:0000256" key="3">
    <source>
        <dbReference type="ARBA" id="ARBA00022692"/>
    </source>
</evidence>
<dbReference type="PRINTS" id="PR01035">
    <property type="entry name" value="TCRTETA"/>
</dbReference>
<proteinExistence type="predicted"/>
<comment type="subcellular location">
    <subcellularLocation>
        <location evidence="2">Cell membrane</location>
    </subcellularLocation>
    <subcellularLocation>
        <location evidence="1">Membrane</location>
        <topology evidence="1">Multi-pass membrane protein</topology>
    </subcellularLocation>
</comment>
<dbReference type="EMBL" id="JACVVK020000029">
    <property type="protein sequence ID" value="KAK7501898.1"/>
    <property type="molecule type" value="Genomic_DNA"/>
</dbReference>
<keyword evidence="4 6" id="KW-1133">Transmembrane helix</keyword>
<evidence type="ECO:0000256" key="2">
    <source>
        <dbReference type="ARBA" id="ARBA00004236"/>
    </source>
</evidence>
<evidence type="ECO:0000313" key="7">
    <source>
        <dbReference type="EMBL" id="KAK7501898.1"/>
    </source>
</evidence>
<feature type="transmembrane region" description="Helical" evidence="6">
    <location>
        <begin position="147"/>
        <end position="169"/>
    </location>
</feature>
<dbReference type="InterPro" id="IPR001958">
    <property type="entry name" value="Tet-R_TetA/multi-R_MdtG-like"/>
</dbReference>
<keyword evidence="5 6" id="KW-0472">Membrane</keyword>
<organism evidence="7 8">
    <name type="scientific">Batillaria attramentaria</name>
    <dbReference type="NCBI Taxonomy" id="370345"/>
    <lineage>
        <taxon>Eukaryota</taxon>
        <taxon>Metazoa</taxon>
        <taxon>Spiralia</taxon>
        <taxon>Lophotrochozoa</taxon>
        <taxon>Mollusca</taxon>
        <taxon>Gastropoda</taxon>
        <taxon>Caenogastropoda</taxon>
        <taxon>Sorbeoconcha</taxon>
        <taxon>Cerithioidea</taxon>
        <taxon>Batillariidae</taxon>
        <taxon>Batillaria</taxon>
    </lineage>
</organism>
<dbReference type="InterPro" id="IPR036259">
    <property type="entry name" value="MFS_trans_sf"/>
</dbReference>
<accession>A0ABD0LRV0</accession>
<dbReference type="AlphaFoldDB" id="A0ABD0LRV0"/>
<keyword evidence="8" id="KW-1185">Reference proteome</keyword>
<sequence length="459" mass="50256">MSQNEETAMESTRLQKVLSVCRSVTVEPVLLFFMFASFLTFSAFMAITYDKSCLDLYDSTFCDNLQQDAFAKQHKQQQDAVQTESSHWIMRSNIAMTVPATLSLLLWMGSLGDRVGRRLPLVVPCAGAVVYSICNLINAIYMDASPAFLMIGSSFHAGVFGLSGSYLAVLMGSYTYLTHLADPGKRMMRVGVAEASMYLAGTAVALLYAMFILPDIKPPDDVVESPPRGACCRGVCLNPVRDMWTFVTTAREARTKLYLALLILVLDILQFCTTGEGDISLLYLKRAPRNWSYTTYGYFSGATHCTRGAAVLLLLPLLKRVTSLKDTVLIMAGLVSKMAALIILGLATQDWLIFLVVAVGALQGFPSAGLRASMACLVDKDEQGRMFGIVAATEGIVSFLSTLLFNGLYPVTLDLYDGLCFHLAAALTFVCLVIVLWLHSDLDTGNVPYLRLQEAKSED</sequence>
<evidence type="ECO:0000256" key="6">
    <source>
        <dbReference type="SAM" id="Phobius"/>
    </source>
</evidence>
<dbReference type="Gene3D" id="1.20.1250.20">
    <property type="entry name" value="MFS general substrate transporter like domains"/>
    <property type="match status" value="2"/>
</dbReference>